<dbReference type="Gene3D" id="3.40.710.10">
    <property type="entry name" value="DD-peptidase/beta-lactamase superfamily"/>
    <property type="match status" value="1"/>
</dbReference>
<evidence type="ECO:0000259" key="1">
    <source>
        <dbReference type="Pfam" id="PF00144"/>
    </source>
</evidence>
<dbReference type="InterPro" id="IPR001466">
    <property type="entry name" value="Beta-lactam-related"/>
</dbReference>
<dbReference type="PANTHER" id="PTHR46825">
    <property type="entry name" value="D-ALANYL-D-ALANINE-CARBOXYPEPTIDASE/ENDOPEPTIDASE AMPH"/>
    <property type="match status" value="1"/>
</dbReference>
<comment type="caution">
    <text evidence="2">The sequence shown here is derived from an EMBL/GenBank/DDBJ whole genome shotgun (WGS) entry which is preliminary data.</text>
</comment>
<protein>
    <submittedName>
        <fullName evidence="2">Beta-lactamase family protein</fullName>
    </submittedName>
</protein>
<accession>A0ABX0VDL7</accession>
<dbReference type="RefSeq" id="WP_167673461.1">
    <property type="nucleotide sequence ID" value="NZ_JAATJS010000004.1"/>
</dbReference>
<dbReference type="InterPro" id="IPR050491">
    <property type="entry name" value="AmpC-like"/>
</dbReference>
<reference evidence="2 3" key="1">
    <citation type="submission" date="2020-03" db="EMBL/GenBank/DDBJ databases">
        <title>The genome sequence of Microvirga sp. c23x22.</title>
        <authorList>
            <person name="Zhang X."/>
        </authorList>
    </citation>
    <scope>NUCLEOTIDE SEQUENCE [LARGE SCALE GENOMIC DNA]</scope>
    <source>
        <strain evidence="3">c23x22</strain>
    </source>
</reference>
<sequence length="285" mass="30483">MTEAWAVVRNGAVTELHDADLIVPWWSFTKTAIAAACLALVRDGVLALDEPLPNRPYSLRQLLEHRAGLPEYGELSAYHEAVARGDDPWPVASLFERVGADRLRYEPGTGWGYSNVGYAIARQLLESMTGQGLDDALQRLVLKPLGVNAWVAQERRDLEGVIMGEATAYHPGWVYHGLLVGSVKEAALLLDGIIAGDLLPKELREEMLAPLVIGGPIPGRIWTVPGYGLGIMTGATSRDLSIAGHTGGGPGSSIAVYQAGAETSAYFTTNDPARSEGRAAELLST</sequence>
<dbReference type="Proteomes" id="UP000707352">
    <property type="component" value="Unassembled WGS sequence"/>
</dbReference>
<organism evidence="2 3">
    <name type="scientific">Microvirga terricola</name>
    <dbReference type="NCBI Taxonomy" id="2719797"/>
    <lineage>
        <taxon>Bacteria</taxon>
        <taxon>Pseudomonadati</taxon>
        <taxon>Pseudomonadota</taxon>
        <taxon>Alphaproteobacteria</taxon>
        <taxon>Hyphomicrobiales</taxon>
        <taxon>Methylobacteriaceae</taxon>
        <taxon>Microvirga</taxon>
    </lineage>
</organism>
<proteinExistence type="predicted"/>
<dbReference type="InterPro" id="IPR012338">
    <property type="entry name" value="Beta-lactam/transpept-like"/>
</dbReference>
<evidence type="ECO:0000313" key="3">
    <source>
        <dbReference type="Proteomes" id="UP000707352"/>
    </source>
</evidence>
<dbReference type="Pfam" id="PF00144">
    <property type="entry name" value="Beta-lactamase"/>
    <property type="match status" value="1"/>
</dbReference>
<evidence type="ECO:0000313" key="2">
    <source>
        <dbReference type="EMBL" id="NIX77561.1"/>
    </source>
</evidence>
<gene>
    <name evidence="2" type="ORF">HB375_13210</name>
</gene>
<name>A0ABX0VDL7_9HYPH</name>
<feature type="domain" description="Beta-lactamase-related" evidence="1">
    <location>
        <begin position="4"/>
        <end position="276"/>
    </location>
</feature>
<dbReference type="PANTHER" id="PTHR46825:SF7">
    <property type="entry name" value="D-ALANYL-D-ALANINE CARBOXYPEPTIDASE"/>
    <property type="match status" value="1"/>
</dbReference>
<keyword evidence="3" id="KW-1185">Reference proteome</keyword>
<dbReference type="SUPFAM" id="SSF56601">
    <property type="entry name" value="beta-lactamase/transpeptidase-like"/>
    <property type="match status" value="1"/>
</dbReference>
<dbReference type="EMBL" id="JAATJS010000004">
    <property type="protein sequence ID" value="NIX77561.1"/>
    <property type="molecule type" value="Genomic_DNA"/>
</dbReference>